<keyword evidence="1" id="KW-0472">Membrane</keyword>
<dbReference type="KEGG" id="blut:EW640_06970"/>
<evidence type="ECO:0000313" key="3">
    <source>
        <dbReference type="Proteomes" id="UP000501518"/>
    </source>
</evidence>
<reference evidence="2 3" key="1">
    <citation type="submission" date="2019-02" db="EMBL/GenBank/DDBJ databases">
        <title>Complete Genome Sequence and Methylome Analysis of Brevibacterium luteolum NEB1784.</title>
        <authorList>
            <person name="Fomenkov A."/>
            <person name="Roberts R.J."/>
        </authorList>
    </citation>
    <scope>NUCLEOTIDE SEQUENCE [LARGE SCALE GENOMIC DNA]</scope>
    <source>
        <strain evidence="2 3">NEB1784</strain>
    </source>
</reference>
<name>A0A6G8KW58_9MICO</name>
<dbReference type="Proteomes" id="UP000501518">
    <property type="component" value="Chromosome"/>
</dbReference>
<keyword evidence="1" id="KW-0812">Transmembrane</keyword>
<organism evidence="2 3">
    <name type="scientific">Brevibacterium luteolum</name>
    <dbReference type="NCBI Taxonomy" id="199591"/>
    <lineage>
        <taxon>Bacteria</taxon>
        <taxon>Bacillati</taxon>
        <taxon>Actinomycetota</taxon>
        <taxon>Actinomycetes</taxon>
        <taxon>Micrococcales</taxon>
        <taxon>Brevibacteriaceae</taxon>
        <taxon>Brevibacterium</taxon>
    </lineage>
</organism>
<gene>
    <name evidence="2" type="ORF">EW640_06970</name>
</gene>
<feature type="transmembrane region" description="Helical" evidence="1">
    <location>
        <begin position="28"/>
        <end position="49"/>
    </location>
</feature>
<sequence>MLRILIGAVFAIVMLVQLLPLLRGESWGVLEAVLFCIGLAGLIAVGFLWNRINRSERRR</sequence>
<dbReference type="EMBL" id="CP035810">
    <property type="protein sequence ID" value="QIN29042.1"/>
    <property type="molecule type" value="Genomic_DNA"/>
</dbReference>
<protein>
    <submittedName>
        <fullName evidence="2">Uncharacterized protein</fullName>
    </submittedName>
</protein>
<dbReference type="RefSeq" id="WP_165883476.1">
    <property type="nucleotide sequence ID" value="NZ_CP035810.1"/>
</dbReference>
<proteinExistence type="predicted"/>
<evidence type="ECO:0000313" key="2">
    <source>
        <dbReference type="EMBL" id="QIN29042.1"/>
    </source>
</evidence>
<keyword evidence="1" id="KW-1133">Transmembrane helix</keyword>
<dbReference type="AlphaFoldDB" id="A0A6G8KW58"/>
<accession>A0A6G8KW58</accession>
<evidence type="ECO:0000256" key="1">
    <source>
        <dbReference type="SAM" id="Phobius"/>
    </source>
</evidence>